<evidence type="ECO:0000313" key="5">
    <source>
        <dbReference type="EMBL" id="MBP1474475.1"/>
    </source>
</evidence>
<gene>
    <name evidence="5" type="ORF">J7I44_09185</name>
</gene>
<dbReference type="PANTHER" id="PTHR43798">
    <property type="entry name" value="MONOACYLGLYCEROL LIPASE"/>
    <property type="match status" value="1"/>
</dbReference>
<dbReference type="InterPro" id="IPR000073">
    <property type="entry name" value="AB_hydrolase_1"/>
</dbReference>
<dbReference type="RefSeq" id="WP_209619297.1">
    <property type="nucleotide sequence ID" value="NZ_JAGJRS010000018.1"/>
</dbReference>
<dbReference type="PRINTS" id="PR00793">
    <property type="entry name" value="PROAMNOPTASE"/>
</dbReference>
<evidence type="ECO:0000313" key="6">
    <source>
        <dbReference type="Proteomes" id="UP000823790"/>
    </source>
</evidence>
<keyword evidence="3" id="KW-0732">Signal</keyword>
<reference evidence="5 6" key="1">
    <citation type="submission" date="2021-04" db="EMBL/GenBank/DDBJ databases">
        <authorList>
            <person name="Huq M.A."/>
        </authorList>
    </citation>
    <scope>NUCLEOTIDE SEQUENCE [LARGE SCALE GENOMIC DNA]</scope>
    <source>
        <strain evidence="5 6">MAH-13</strain>
    </source>
</reference>
<evidence type="ECO:0000256" key="2">
    <source>
        <dbReference type="ARBA" id="ARBA00022801"/>
    </source>
</evidence>
<dbReference type="Proteomes" id="UP000823790">
    <property type="component" value="Unassembled WGS sequence"/>
</dbReference>
<comment type="caution">
    <text evidence="5">The sequence shown here is derived from an EMBL/GenBank/DDBJ whole genome shotgun (WGS) entry which is preliminary data.</text>
</comment>
<dbReference type="InterPro" id="IPR002410">
    <property type="entry name" value="Peptidase_S33"/>
</dbReference>
<dbReference type="Pfam" id="PF00561">
    <property type="entry name" value="Abhydrolase_1"/>
    <property type="match status" value="1"/>
</dbReference>
<sequence length="331" mass="35643">MRLLLVAAVLLTGLVAPVSRAQAAQTRHDAIINGVRLTYWTSRPIAPTDVPVVFLHGGPGYNSYSFRMTAGKALEARYPMVYLDERGSGESERPWRGDYALATQVEDIEGLRRQLGVKRMVLAGHSFGGTLAVEYAQTHPQRVARLILIDAAVDLPGALESWMHTLASQFPAAYAAAERSDAGKALRAVAPGDTCALAHARLAFVGAGMATLPDGHAFHDRQQFHVMAAKQEQERLDAQSGLRNTGEIGAALMAPESNFICYSVRHPERLDMPTLVLVGAHDGAVGVAPQRALAARLPHATLVVLPGSAHFTYQEEPDAFLKAVNGFMQGH</sequence>
<feature type="signal peptide" evidence="3">
    <location>
        <begin position="1"/>
        <end position="23"/>
    </location>
</feature>
<dbReference type="EMBL" id="JAGJRS010000018">
    <property type="protein sequence ID" value="MBP1474475.1"/>
    <property type="molecule type" value="Genomic_DNA"/>
</dbReference>
<dbReference type="PANTHER" id="PTHR43798:SF33">
    <property type="entry name" value="HYDROLASE, PUTATIVE (AFU_ORTHOLOGUE AFUA_2G14860)-RELATED"/>
    <property type="match status" value="1"/>
</dbReference>
<dbReference type="SUPFAM" id="SSF53474">
    <property type="entry name" value="alpha/beta-Hydrolases"/>
    <property type="match status" value="1"/>
</dbReference>
<name>A0ABS4DN50_9GAMM</name>
<keyword evidence="6" id="KW-1185">Reference proteome</keyword>
<evidence type="ECO:0000256" key="3">
    <source>
        <dbReference type="SAM" id="SignalP"/>
    </source>
</evidence>
<comment type="similarity">
    <text evidence="1">Belongs to the peptidase S33 family.</text>
</comment>
<evidence type="ECO:0000256" key="1">
    <source>
        <dbReference type="ARBA" id="ARBA00010088"/>
    </source>
</evidence>
<dbReference type="Gene3D" id="3.40.50.1820">
    <property type="entry name" value="alpha/beta hydrolase"/>
    <property type="match status" value="1"/>
</dbReference>
<proteinExistence type="inferred from homology"/>
<protein>
    <submittedName>
        <fullName evidence="5">Alpha/beta hydrolase</fullName>
    </submittedName>
</protein>
<keyword evidence="2 5" id="KW-0378">Hydrolase</keyword>
<feature type="chain" id="PRO_5045402814" evidence="3">
    <location>
        <begin position="24"/>
        <end position="331"/>
    </location>
</feature>
<feature type="domain" description="AB hydrolase-1" evidence="4">
    <location>
        <begin position="51"/>
        <end position="317"/>
    </location>
</feature>
<evidence type="ECO:0000259" key="4">
    <source>
        <dbReference type="Pfam" id="PF00561"/>
    </source>
</evidence>
<dbReference type="InterPro" id="IPR050266">
    <property type="entry name" value="AB_hydrolase_sf"/>
</dbReference>
<dbReference type="PRINTS" id="PR00111">
    <property type="entry name" value="ABHYDROLASE"/>
</dbReference>
<accession>A0ABS4DN50</accession>
<dbReference type="InterPro" id="IPR029058">
    <property type="entry name" value="AB_hydrolase_fold"/>
</dbReference>
<organism evidence="5 6">
    <name type="scientific">Frateuria flava</name>
    <dbReference type="NCBI Taxonomy" id="2821489"/>
    <lineage>
        <taxon>Bacteria</taxon>
        <taxon>Pseudomonadati</taxon>
        <taxon>Pseudomonadota</taxon>
        <taxon>Gammaproteobacteria</taxon>
        <taxon>Lysobacterales</taxon>
        <taxon>Rhodanobacteraceae</taxon>
        <taxon>Frateuria</taxon>
    </lineage>
</organism>
<dbReference type="GO" id="GO:0016787">
    <property type="term" value="F:hydrolase activity"/>
    <property type="evidence" value="ECO:0007669"/>
    <property type="project" value="UniProtKB-KW"/>
</dbReference>